<feature type="domain" description="Ig-like" evidence="9">
    <location>
        <begin position="452"/>
        <end position="555"/>
    </location>
</feature>
<dbReference type="GeneID" id="106113464"/>
<feature type="domain" description="Ig-like" evidence="9">
    <location>
        <begin position="139"/>
        <end position="239"/>
    </location>
</feature>
<evidence type="ECO:0000256" key="3">
    <source>
        <dbReference type="ARBA" id="ARBA00022989"/>
    </source>
</evidence>
<name>A0AAJ6YYY1_PAPXU</name>
<feature type="region of interest" description="Disordered" evidence="6">
    <location>
        <begin position="1080"/>
        <end position="1214"/>
    </location>
</feature>
<dbReference type="CTD" id="11270"/>
<keyword evidence="4 7" id="KW-0472">Membrane</keyword>
<gene>
    <name evidence="10" type="primary">LOC106113464</name>
</gene>
<dbReference type="Pfam" id="PF15050">
    <property type="entry name" value="SCIMP"/>
    <property type="match status" value="1"/>
</dbReference>
<sequence length="1977" mass="222299">MALKMALELLTAVMFAAIVCDSASAERDHASALVGNTARLRCRIDGKSCGEMHSVKWYKADSRVYVYSASKDAAINRPEGDMMDRMSISHEPNATYAELVITNVKPDDEGVYRCEITYLQVGEDCNTVQVTDFHTYIKPQSVEVRTGDGQVLADGAVLGPLLERTRVNVSCLVREGKPQPKVAWYFNGKEMLDAQTTTPDKATVQHVLPMIVTRYELRGELKCVVSSAALDEPIVKKIELDVKVPPNKISVTGVGGHATQGTLLTLMCEVSGARPAAHIEWYNGTQRLIQEDNNIQQKQIEMSDSTFVTKSNLTFEATRFENGRKFRCEAINDVMIETKEHPIHATRELEVWYPPLVHLEPKNITVVEGAKILLKCEYESNPSSLNEVIWYRNGEKLNVNSSHYEGGTTEQHALIIVSSRGEDLGNYSCLLANTVGQGTTNETIHVNILYKPQVRLNMSAQSPILETEHRNVTLTCEVVSGNPPVLDEVIWYLDGEILKHLPECNGTNDSLCNDVDPSMLLLQDTTKSFHGNYSCKGKNYAGWGNESAKTELVVNYPPGPAKLTYSPWRVIKGQSLVVSCSVEEKGRPESNRFRWHRGGRLMSDIVSADWTIDPVTLDHRTNFSCRGNNSAGEGEPAFANIDVLAPPSFKYAMNHYSGALYRSQNISLSCTVECAPLCSVQWLKDGQVIDPDKTDRYYVIERKIEPQVNRNDFEATESTLHWNMSAWAGGVLSRAADVARYTCRSSRNAAGPPVNSTTKFAVEYEPENITVTPQVVSVIENKIPGKVVCSAKGFPMPSYSWRRELSTKNQGKEHSNRSLILSSSNTLLLGPVSRRDGGNYICEAYNKHGSVNTSVYLDVMFVPECGIKQIEKDGEQLLVCTAHANPAEVSFKWKLKNDNDSITDERIWQSGLQSFLRLSTSVEVYRTYKCYANNSVGVSEPCERGVEGNKVWWRDQYKLLLFGGIALAILVITVILCIIIICICRRMRAKSKYNSPVELEERENPDGSCLNEVSIAQSIISQALPALSPRINLSFSPKSSDRTRLVDSQSYPHNLEMNRFNEKPNTSSLQASLSQLEATINSNKTKTDEENKIETPNVEIRKENKPQTVTTPNKWPLKPGVLVHVNSNHTLSPKNQARLQNTNTNKPVDKEESNLGLLERNQERTESNKSPPKVEYSKKNGKPKRNSKNVMSGIIRNLRGRNDNGSEEESGKYKKINKSNKRAVSLMNLGKTGYGLPKKRIRSFFQSDTPNVIVTEGVVSFKRPDRITSTNRIETVNDVNSRNTRKRKKPGDSPPTNGVDNAANGGLGADNPGLYENLPFHGLQQPPNKPVQAIQPRVVETNTKHAKGIEHLQKQLTTNPSFTPRVVCPPFMQNYTLTQSQNGQYQPSYGIPVLSPIQQMYPLHQTVLLNPYLPQMQPSFLKQFPTIDEEVTEPETRKFSSLNTRNNKKLPHFQSMRIVRKRNIERFYPNTVYGENFNEINNNKNADESDNDKDVSNEDAIYANYPPLLKIKSNISGVEQFENLTDSIQVYEETNYQMNRSTNSLNAPVPAPRKKLSPFNSPLKSDHVYVNLSMPLINTRVRSVDVVDGSVRSSKSVDDVSKIEKFPIRNTKSNLTIARIDNTNEENESDKESESKDGNGTNVTKDTQKPNIVAATPKRSTINTAITLPSTSLVKSVVNQLNDQAGLNKVGLPKKQVIIPNKTLQIPKLTEKPIPKKTLIKRSNSVQSDMLNSDIAQNTNILQQQYMQKRNHFTNLSTKGKNKKNFQIPLQKHHSFCYFQPIRVDKRIPVDQELSYNNTIGPVIYQTGDVQYYTKTLNRTREKNSQKLNRLKKSESLREKLSCVGIYDNYEKPNYPEPEYNESERKSYLQLLKGNYISSSSRNINPEHICSSNFNTIGPKDERYKHKKLVYADLALGNHNLKFKNTVNSNKHLYDTYSIGNTDKDSSSSHKNNVVNSQRKNNQRSDYATLKFNEIDV</sequence>
<evidence type="ECO:0000313" key="10">
    <source>
        <dbReference type="RefSeq" id="XP_013161700.1"/>
    </source>
</evidence>
<dbReference type="InterPro" id="IPR007110">
    <property type="entry name" value="Ig-like_dom"/>
</dbReference>
<organism evidence="10">
    <name type="scientific">Papilio xuthus</name>
    <name type="common">Asian swallowtail butterfly</name>
    <dbReference type="NCBI Taxonomy" id="66420"/>
    <lineage>
        <taxon>Eukaryota</taxon>
        <taxon>Metazoa</taxon>
        <taxon>Ecdysozoa</taxon>
        <taxon>Arthropoda</taxon>
        <taxon>Hexapoda</taxon>
        <taxon>Insecta</taxon>
        <taxon>Pterygota</taxon>
        <taxon>Neoptera</taxon>
        <taxon>Endopterygota</taxon>
        <taxon>Lepidoptera</taxon>
        <taxon>Glossata</taxon>
        <taxon>Ditrysia</taxon>
        <taxon>Papilionoidea</taxon>
        <taxon>Papilionidae</taxon>
        <taxon>Papilioninae</taxon>
        <taxon>Papilio</taxon>
    </lineage>
</organism>
<dbReference type="RefSeq" id="XP_013161700.1">
    <property type="nucleotide sequence ID" value="XM_013306246.1"/>
</dbReference>
<keyword evidence="5" id="KW-1015">Disulfide bond</keyword>
<feature type="region of interest" description="Disordered" evidence="6">
    <location>
        <begin position="1620"/>
        <end position="1650"/>
    </location>
</feature>
<dbReference type="CDD" id="cd00096">
    <property type="entry name" value="Ig"/>
    <property type="match status" value="1"/>
</dbReference>
<evidence type="ECO:0000256" key="1">
    <source>
        <dbReference type="ARBA" id="ARBA00004167"/>
    </source>
</evidence>
<dbReference type="Pfam" id="PF13927">
    <property type="entry name" value="Ig_3"/>
    <property type="match status" value="3"/>
</dbReference>
<dbReference type="InterPro" id="IPR003598">
    <property type="entry name" value="Ig_sub2"/>
</dbReference>
<feature type="compositionally biased region" description="Basic and acidic residues" evidence="6">
    <location>
        <begin position="1085"/>
        <end position="1105"/>
    </location>
</feature>
<feature type="compositionally biased region" description="Polar residues" evidence="6">
    <location>
        <begin position="1125"/>
        <end position="1146"/>
    </location>
</feature>
<dbReference type="SMART" id="SM00406">
    <property type="entry name" value="IGv"/>
    <property type="match status" value="1"/>
</dbReference>
<evidence type="ECO:0000256" key="8">
    <source>
        <dbReference type="SAM" id="SignalP"/>
    </source>
</evidence>
<feature type="compositionally biased region" description="Polar residues" evidence="6">
    <location>
        <begin position="1272"/>
        <end position="1282"/>
    </location>
</feature>
<dbReference type="SMART" id="SM00409">
    <property type="entry name" value="IG"/>
    <property type="match status" value="8"/>
</dbReference>
<evidence type="ECO:0000256" key="7">
    <source>
        <dbReference type="SAM" id="Phobius"/>
    </source>
</evidence>
<feature type="domain" description="Ig-like" evidence="9">
    <location>
        <begin position="863"/>
        <end position="947"/>
    </location>
</feature>
<dbReference type="Gene3D" id="2.60.40.10">
    <property type="entry name" value="Immunoglobulins"/>
    <property type="match status" value="8"/>
</dbReference>
<feature type="domain" description="Ig-like" evidence="9">
    <location>
        <begin position="647"/>
        <end position="759"/>
    </location>
</feature>
<dbReference type="InterPro" id="IPR003599">
    <property type="entry name" value="Ig_sub"/>
</dbReference>
<proteinExistence type="predicted"/>
<reference evidence="10" key="1">
    <citation type="submission" date="2025-08" db="UniProtKB">
        <authorList>
            <consortium name="RefSeq"/>
        </authorList>
    </citation>
    <scope>IDENTIFICATION</scope>
</reference>
<evidence type="ECO:0000259" key="9">
    <source>
        <dbReference type="PROSITE" id="PS50835"/>
    </source>
</evidence>
<protein>
    <submittedName>
        <fullName evidence="10">Uncharacterized protein LOC106113464 isoform X1</fullName>
    </submittedName>
</protein>
<dbReference type="PANTHER" id="PTHR23278:SF32">
    <property type="entry name" value="NEUROMUSCULIN, ISOFORM E"/>
    <property type="match status" value="1"/>
</dbReference>
<evidence type="ECO:0000256" key="5">
    <source>
        <dbReference type="ARBA" id="ARBA00023157"/>
    </source>
</evidence>
<feature type="domain" description="Ig-like" evidence="9">
    <location>
        <begin position="558"/>
        <end position="642"/>
    </location>
</feature>
<evidence type="ECO:0000256" key="2">
    <source>
        <dbReference type="ARBA" id="ARBA00022692"/>
    </source>
</evidence>
<keyword evidence="2 7" id="KW-0812">Transmembrane</keyword>
<dbReference type="InterPro" id="IPR036179">
    <property type="entry name" value="Ig-like_dom_sf"/>
</dbReference>
<dbReference type="Pfam" id="PF08205">
    <property type="entry name" value="C2-set_2"/>
    <property type="match status" value="2"/>
</dbReference>
<feature type="domain" description="Ig-like" evidence="9">
    <location>
        <begin position="35"/>
        <end position="131"/>
    </location>
</feature>
<feature type="chain" id="PRO_5042560385" evidence="8">
    <location>
        <begin position="26"/>
        <end position="1977"/>
    </location>
</feature>
<feature type="domain" description="Ig-like" evidence="9">
    <location>
        <begin position="766"/>
        <end position="858"/>
    </location>
</feature>
<dbReference type="PROSITE" id="PS50835">
    <property type="entry name" value="IG_LIKE"/>
    <property type="match status" value="9"/>
</dbReference>
<evidence type="ECO:0000256" key="4">
    <source>
        <dbReference type="ARBA" id="ARBA00023136"/>
    </source>
</evidence>
<keyword evidence="8" id="KW-0732">Signal</keyword>
<dbReference type="InterPro" id="IPR013783">
    <property type="entry name" value="Ig-like_fold"/>
</dbReference>
<dbReference type="Proteomes" id="UP000694872">
    <property type="component" value="Unplaced"/>
</dbReference>
<feature type="region of interest" description="Disordered" evidence="6">
    <location>
        <begin position="1940"/>
        <end position="1966"/>
    </location>
</feature>
<feature type="region of interest" description="Disordered" evidence="6">
    <location>
        <begin position="1272"/>
        <end position="1313"/>
    </location>
</feature>
<comment type="subcellular location">
    <subcellularLocation>
        <location evidence="1">Membrane</location>
        <topology evidence="1">Single-pass membrane protein</topology>
    </subcellularLocation>
</comment>
<dbReference type="KEGG" id="pxu:106113464"/>
<dbReference type="SMART" id="SM00408">
    <property type="entry name" value="IGc2"/>
    <property type="match status" value="6"/>
</dbReference>
<feature type="transmembrane region" description="Helical" evidence="7">
    <location>
        <begin position="959"/>
        <end position="984"/>
    </location>
</feature>
<feature type="compositionally biased region" description="Basic and acidic residues" evidence="6">
    <location>
        <begin position="1200"/>
        <end position="1212"/>
    </location>
</feature>
<dbReference type="SUPFAM" id="SSF48726">
    <property type="entry name" value="Immunoglobulin"/>
    <property type="match status" value="7"/>
</dbReference>
<dbReference type="InterPro" id="IPR013106">
    <property type="entry name" value="Ig_V-set"/>
</dbReference>
<feature type="domain" description="Ig-like" evidence="9">
    <location>
        <begin position="246"/>
        <end position="344"/>
    </location>
</feature>
<dbReference type="InterPro" id="IPR013162">
    <property type="entry name" value="CD80_C2-set"/>
</dbReference>
<dbReference type="Pfam" id="PF07686">
    <property type="entry name" value="V-set"/>
    <property type="match status" value="1"/>
</dbReference>
<feature type="domain" description="Ig-like" evidence="9">
    <location>
        <begin position="355"/>
        <end position="447"/>
    </location>
</feature>
<accession>A0AAJ6YYY1</accession>
<feature type="signal peptide" evidence="8">
    <location>
        <begin position="1"/>
        <end position="25"/>
    </location>
</feature>
<evidence type="ECO:0000256" key="6">
    <source>
        <dbReference type="SAM" id="MobiDB-lite"/>
    </source>
</evidence>
<dbReference type="GO" id="GO:0097197">
    <property type="term" value="C:tetraspanin-enriched microdomain"/>
    <property type="evidence" value="ECO:0007669"/>
    <property type="project" value="InterPro"/>
</dbReference>
<keyword evidence="3 7" id="KW-1133">Transmembrane helix</keyword>
<dbReference type="PANTHER" id="PTHR23278">
    <property type="entry name" value="SIDESTEP PROTEIN"/>
    <property type="match status" value="1"/>
</dbReference>
<dbReference type="InterPro" id="IPR028181">
    <property type="entry name" value="SCIMP"/>
</dbReference>